<dbReference type="Gene3D" id="1.20.1610.10">
    <property type="entry name" value="alpha-1,2-mannosidases domains"/>
    <property type="match status" value="1"/>
</dbReference>
<proteinExistence type="predicted"/>
<dbReference type="EMBL" id="FNFL01000002">
    <property type="protein sequence ID" value="SDJ98173.1"/>
    <property type="molecule type" value="Genomic_DNA"/>
</dbReference>
<dbReference type="NCBIfam" id="TIGR01180">
    <property type="entry name" value="aman2_put"/>
    <property type="match status" value="1"/>
</dbReference>
<keyword evidence="1" id="KW-0732">Signal</keyword>
<dbReference type="GO" id="GO:0005829">
    <property type="term" value="C:cytosol"/>
    <property type="evidence" value="ECO:0007669"/>
    <property type="project" value="TreeGrafter"/>
</dbReference>
<dbReference type="InterPro" id="IPR000421">
    <property type="entry name" value="FA58C"/>
</dbReference>
<evidence type="ECO:0000313" key="4">
    <source>
        <dbReference type="Proteomes" id="UP000198694"/>
    </source>
</evidence>
<dbReference type="SUPFAM" id="SSF48208">
    <property type="entry name" value="Six-hairpin glycosidases"/>
    <property type="match status" value="1"/>
</dbReference>
<evidence type="ECO:0000313" key="3">
    <source>
        <dbReference type="EMBL" id="SDJ98173.1"/>
    </source>
</evidence>
<dbReference type="FunFam" id="3.30.2080.10:FF:000001">
    <property type="entry name" value="Alpha-1,2-mannosidase subfamily"/>
    <property type="match status" value="1"/>
</dbReference>
<feature type="chain" id="PRO_5039420100" evidence="1">
    <location>
        <begin position="28"/>
        <end position="1707"/>
    </location>
</feature>
<organism evidence="3 4">
    <name type="scientific">Sediminibacillus albus</name>
    <dbReference type="NCBI Taxonomy" id="407036"/>
    <lineage>
        <taxon>Bacteria</taxon>
        <taxon>Bacillati</taxon>
        <taxon>Bacillota</taxon>
        <taxon>Bacilli</taxon>
        <taxon>Bacillales</taxon>
        <taxon>Bacillaceae</taxon>
        <taxon>Sediminibacillus</taxon>
    </lineage>
</organism>
<dbReference type="Gene3D" id="2.60.120.260">
    <property type="entry name" value="Galactose-binding domain-like"/>
    <property type="match status" value="2"/>
</dbReference>
<dbReference type="GO" id="GO:0005975">
    <property type="term" value="P:carbohydrate metabolic process"/>
    <property type="evidence" value="ECO:0007669"/>
    <property type="project" value="InterPro"/>
</dbReference>
<protein>
    <submittedName>
        <fullName evidence="3">Alpha-1,2-mannosidase, putative</fullName>
    </submittedName>
</protein>
<dbReference type="InterPro" id="IPR008928">
    <property type="entry name" value="6-hairpin_glycosidase_sf"/>
</dbReference>
<dbReference type="Pfam" id="PF00754">
    <property type="entry name" value="F5_F8_type_C"/>
    <property type="match status" value="1"/>
</dbReference>
<reference evidence="3 4" key="1">
    <citation type="submission" date="2016-10" db="EMBL/GenBank/DDBJ databases">
        <authorList>
            <person name="de Groot N.N."/>
        </authorList>
    </citation>
    <scope>NUCLEOTIDE SEQUENCE [LARGE SCALE GENOMIC DNA]</scope>
    <source>
        <strain evidence="3 4">CGMCC 1.6502</strain>
    </source>
</reference>
<dbReference type="SUPFAM" id="SSF49899">
    <property type="entry name" value="Concanavalin A-like lectins/glucanases"/>
    <property type="match status" value="1"/>
</dbReference>
<dbReference type="Pfam" id="PF13385">
    <property type="entry name" value="Laminin_G_3"/>
    <property type="match status" value="1"/>
</dbReference>
<dbReference type="InterPro" id="IPR012939">
    <property type="entry name" value="Glyco_hydro_92"/>
</dbReference>
<dbReference type="Pfam" id="PF22888">
    <property type="entry name" value="FIMAH"/>
    <property type="match status" value="1"/>
</dbReference>
<dbReference type="Pfam" id="PF07971">
    <property type="entry name" value="Glyco_hydro_92"/>
    <property type="match status" value="1"/>
</dbReference>
<dbReference type="Gene3D" id="2.60.120.200">
    <property type="match status" value="1"/>
</dbReference>
<feature type="signal peptide" evidence="1">
    <location>
        <begin position="1"/>
        <end position="27"/>
    </location>
</feature>
<dbReference type="InterPro" id="IPR008979">
    <property type="entry name" value="Galactose-bd-like_sf"/>
</dbReference>
<dbReference type="Proteomes" id="UP000198694">
    <property type="component" value="Unassembled WGS sequence"/>
</dbReference>
<keyword evidence="4" id="KW-1185">Reference proteome</keyword>
<dbReference type="InterPro" id="IPR013320">
    <property type="entry name" value="ConA-like_dom_sf"/>
</dbReference>
<evidence type="ECO:0000256" key="1">
    <source>
        <dbReference type="SAM" id="SignalP"/>
    </source>
</evidence>
<dbReference type="InterPro" id="IPR013783">
    <property type="entry name" value="Ig-like_fold"/>
</dbReference>
<dbReference type="InterPro" id="IPR050883">
    <property type="entry name" value="PNGase"/>
</dbReference>
<dbReference type="Gene3D" id="3.30.2080.10">
    <property type="entry name" value="GH92 mannosidase domain"/>
    <property type="match status" value="1"/>
</dbReference>
<dbReference type="Gene3D" id="2.60.40.10">
    <property type="entry name" value="Immunoglobulins"/>
    <property type="match status" value="1"/>
</dbReference>
<feature type="domain" description="F5/8 type C" evidence="2">
    <location>
        <begin position="72"/>
        <end position="166"/>
    </location>
</feature>
<dbReference type="PANTHER" id="PTHR12143:SF43">
    <property type="entry name" value="PUTATIVE-RELATED"/>
    <property type="match status" value="1"/>
</dbReference>
<dbReference type="GO" id="GO:0030246">
    <property type="term" value="F:carbohydrate binding"/>
    <property type="evidence" value="ECO:0007669"/>
    <property type="project" value="InterPro"/>
</dbReference>
<dbReference type="GO" id="GO:0006516">
    <property type="term" value="P:glycoprotein catabolic process"/>
    <property type="evidence" value="ECO:0007669"/>
    <property type="project" value="TreeGrafter"/>
</dbReference>
<name>A0A1G8Y629_9BACI</name>
<dbReference type="Gene3D" id="1.20.1050.60">
    <property type="entry name" value="alpha-1,2-mannosidase"/>
    <property type="match status" value="1"/>
</dbReference>
<dbReference type="PANTHER" id="PTHR12143">
    <property type="entry name" value="PEPTIDE N-GLYCANASE PNGASE -RELATED"/>
    <property type="match status" value="1"/>
</dbReference>
<dbReference type="GO" id="GO:0000224">
    <property type="term" value="F:peptide-N4-(N-acetyl-beta-glucosaminyl)asparagine amidase activity"/>
    <property type="evidence" value="ECO:0007669"/>
    <property type="project" value="TreeGrafter"/>
</dbReference>
<dbReference type="InterPro" id="IPR014718">
    <property type="entry name" value="GH-type_carb-bd"/>
</dbReference>
<dbReference type="InterPro" id="IPR041371">
    <property type="entry name" value="GH92_N"/>
</dbReference>
<dbReference type="FunFam" id="1.20.1050.60:FF:000001">
    <property type="entry name" value="Putative alpha-1,2-mannosidase"/>
    <property type="match status" value="1"/>
</dbReference>
<evidence type="ECO:0000259" key="2">
    <source>
        <dbReference type="PROSITE" id="PS50022"/>
    </source>
</evidence>
<dbReference type="PROSITE" id="PS50022">
    <property type="entry name" value="FA58C_3"/>
    <property type="match status" value="1"/>
</dbReference>
<gene>
    <name evidence="3" type="ORF">SAMN05216243_1424</name>
</gene>
<accession>A0A1G8Y629</accession>
<dbReference type="Pfam" id="PF17678">
    <property type="entry name" value="Glyco_hydro_92N"/>
    <property type="match status" value="1"/>
</dbReference>
<dbReference type="STRING" id="407036.SAMN05216243_1424"/>
<dbReference type="RefSeq" id="WP_175559280.1">
    <property type="nucleotide sequence ID" value="NZ_FNFL01000002.1"/>
</dbReference>
<dbReference type="Gene3D" id="2.70.98.10">
    <property type="match status" value="1"/>
</dbReference>
<sequence>MKRIYFSRNFSALLIFVLIVQMASVPAVNKVKAEEAGQTDFYTSFEEDEPQLDWENALEVVDGEEKVSGVTGEVPYDGIQGDITPLVEEVAASAENEPNETAAHLIDRSSQSKWLAFEPTAWIEMRFADPQKVIKYAFTSANDAPGRDPQNWTVYGSNDGEDWTELDVRTDQEFEDRFQRKVFEFENDEAYTLYRFDITKNAGDGLTQLAEIALSNGQDVEQPELSSGMKSYLGDGPNRSYTGKTNAGWSGGNALAYEGTHNPEDRAFSYNKVLDVNIDITSQSKLSYYLHPQFMDDAQLDYSSTYVAVDLAFTDGTYLSELGATDQHGIELTPQAQGNSKTVYANQWNYKSAEIGTVAEGKTVDRILVAYDNPEGPGVFAGSIDDIKIEGNPEEATYESPVDYVNILRGTNSNSTFSRGNNFPAVAVPHGFNFWAPVTDAGSTSWLYSYQQANNSDNLPELEAFSLSHETSPWMGDRQTFQVMPSADEQPSADRDERALAFKHENEIAKPHYYSVEFENGIQTEMTPTNRAAMFRFTFTGDNANLIFDNVNNNGGLTLDPDNRTISGYTDVKSGLSTGATRMFVYATFDKEVTASGKLTGENRDNVSGYYGFNVSEDKTVTMKIATSLLSLEQAEKNLAQDIKQEDTFDRLKEQAKRAWEEKLNIIEVEGASKDELTTLYSNMYRLFLYPNVGYENTGTTEDPTYQYASSFSEPTGDNTATETGAKVVNGKVYVNNGFWDTYRTSWPAYSLLTPTQAGEMIDGFVQQYKDGGWISRWSSPGYANLMVGTSSDVAFADAYLKGVTNFDVDAFYESAIKNAAVRSDDDSVGRKGLASSIFDRYTNTATGEGMSWAMDGYINDFAIANIAENLAEKTGKDNYETDAAYYKERAGNYEEMFNQEAGFFMGRNPSGAWRADAESFNPAEWGGDYTETNAWNMAFHVPQDGQGLANLYGGRAGLADKLDQFFSTKETAAHPGHYGGVIHEMREARDVRMGMYGHSNQPAHHIPYMYNYAGQPEKTQEKVREVLSRLYLGSEIGQGYPGDEDNGEMSAWYLFSAAGFYPLQMGSPEYAIGAPYFEKMTIHLENGKDIVINAPEVSDKNKYVQSLKVNGESHEQLTLNHETIADGAVLDFEMGDSPSNWGKGEEALPDSITDAKTDGSVLSVDPLHDLTDNNEGTTYYSDQGTADRLFDNTSNTMLSLESEEPWVQYNFAGDAQHALMYTVTSGQEQQQDPKKWLLIGSNDGEEWTVLDRREEEKFQWRNFTRPFSIENPGKYQFYRLIIKDNAGADQTTIGELELLGYGDTGERFADAAKEVSDFAASGDLAKQLEKQLQKKLDQSRSQFDKYHMKQSLKKLDDFIDKLNEKSSDISEEAKRQLKADANVLREMVSNFVGREPASGKGKWKYRDEVAQTPIFEFASLEANAVEPEEDATVSVKVKNIGLMEGEKQIDISLDGELLESKTVALEPDETERVTFTIPNVPAGIHQVQVNDLSTVLHALYAGQPVLELGFNEENIGDIIDSSAYGHDVSVSGNASGAEGKFGKALRLDGGWAEIPHSALLNGGKQLSLSFWVNLDDAGMDQKIIGKTSIGDGYVVGVEEGIYPELWTETGRLSFKEGTIPSHEWTHLVLTWKQGEQFTAYMNGEKVTESPAGSSPIADNENELIIGGAPWNPNSLQMKGSIDEVKMYKEVLSGEEVKQLYQNNTIN</sequence>
<dbReference type="InterPro" id="IPR005887">
    <property type="entry name" value="GH92_a_mannosidase_put"/>
</dbReference>
<dbReference type="SUPFAM" id="SSF49785">
    <property type="entry name" value="Galactose-binding domain-like"/>
    <property type="match status" value="2"/>
</dbReference>
<dbReference type="InterPro" id="IPR054470">
    <property type="entry name" value="FIMAH_dom"/>
</dbReference>